<dbReference type="Proteomes" id="UP001237642">
    <property type="component" value="Unassembled WGS sequence"/>
</dbReference>
<keyword evidence="2" id="KW-1185">Reference proteome</keyword>
<proteinExistence type="predicted"/>
<accession>A0AAD8MPI8</accession>
<name>A0AAD8MPI8_9APIA</name>
<reference evidence="1" key="1">
    <citation type="submission" date="2023-02" db="EMBL/GenBank/DDBJ databases">
        <title>Genome of toxic invasive species Heracleum sosnowskyi carries increased number of genes despite the absence of recent whole-genome duplications.</title>
        <authorList>
            <person name="Schelkunov M."/>
            <person name="Shtratnikova V."/>
            <person name="Makarenko M."/>
            <person name="Klepikova A."/>
            <person name="Omelchenko D."/>
            <person name="Novikova G."/>
            <person name="Obukhova E."/>
            <person name="Bogdanov V."/>
            <person name="Penin A."/>
            <person name="Logacheva M."/>
        </authorList>
    </citation>
    <scope>NUCLEOTIDE SEQUENCE</scope>
    <source>
        <strain evidence="1">Hsosn_3</strain>
        <tissue evidence="1">Leaf</tissue>
    </source>
</reference>
<evidence type="ECO:0000313" key="1">
    <source>
        <dbReference type="EMBL" id="KAK1384570.1"/>
    </source>
</evidence>
<reference evidence="1" key="2">
    <citation type="submission" date="2023-05" db="EMBL/GenBank/DDBJ databases">
        <authorList>
            <person name="Schelkunov M.I."/>
        </authorList>
    </citation>
    <scope>NUCLEOTIDE SEQUENCE</scope>
    <source>
        <strain evidence="1">Hsosn_3</strain>
        <tissue evidence="1">Leaf</tissue>
    </source>
</reference>
<protein>
    <submittedName>
        <fullName evidence="1">Uncharacterized protein</fullName>
    </submittedName>
</protein>
<comment type="caution">
    <text evidence="1">The sequence shown here is derived from an EMBL/GenBank/DDBJ whole genome shotgun (WGS) entry which is preliminary data.</text>
</comment>
<dbReference type="AlphaFoldDB" id="A0AAD8MPI8"/>
<sequence length="120" mass="13464">MENIAVILQHNGDWDENIWYINSEVYGLLIPNDYNSNKLVAMIYNELKLEPGSVMIRIEYQVRDGYLPFKITDDIATMVAKVANMVATMSAEVPTIVATMSAEVPTMVATFATFVVPMKL</sequence>
<evidence type="ECO:0000313" key="2">
    <source>
        <dbReference type="Proteomes" id="UP001237642"/>
    </source>
</evidence>
<organism evidence="1 2">
    <name type="scientific">Heracleum sosnowskyi</name>
    <dbReference type="NCBI Taxonomy" id="360622"/>
    <lineage>
        <taxon>Eukaryota</taxon>
        <taxon>Viridiplantae</taxon>
        <taxon>Streptophyta</taxon>
        <taxon>Embryophyta</taxon>
        <taxon>Tracheophyta</taxon>
        <taxon>Spermatophyta</taxon>
        <taxon>Magnoliopsida</taxon>
        <taxon>eudicotyledons</taxon>
        <taxon>Gunneridae</taxon>
        <taxon>Pentapetalae</taxon>
        <taxon>asterids</taxon>
        <taxon>campanulids</taxon>
        <taxon>Apiales</taxon>
        <taxon>Apiaceae</taxon>
        <taxon>Apioideae</taxon>
        <taxon>apioid superclade</taxon>
        <taxon>Tordylieae</taxon>
        <taxon>Tordyliinae</taxon>
        <taxon>Heracleum</taxon>
    </lineage>
</organism>
<dbReference type="EMBL" id="JAUIZM010000005">
    <property type="protein sequence ID" value="KAK1384570.1"/>
    <property type="molecule type" value="Genomic_DNA"/>
</dbReference>
<gene>
    <name evidence="1" type="ORF">POM88_022305</name>
</gene>